<organism evidence="1 2">
    <name type="scientific">Stenomitos frigidus ULC18</name>
    <dbReference type="NCBI Taxonomy" id="2107698"/>
    <lineage>
        <taxon>Bacteria</taxon>
        <taxon>Bacillati</taxon>
        <taxon>Cyanobacteriota</taxon>
        <taxon>Cyanophyceae</taxon>
        <taxon>Leptolyngbyales</taxon>
        <taxon>Leptolyngbyaceae</taxon>
        <taxon>Stenomitos</taxon>
    </lineage>
</organism>
<proteinExistence type="predicted"/>
<protein>
    <submittedName>
        <fullName evidence="1">Uncharacterized protein</fullName>
    </submittedName>
</protein>
<evidence type="ECO:0000313" key="2">
    <source>
        <dbReference type="Proteomes" id="UP000239576"/>
    </source>
</evidence>
<keyword evidence="2" id="KW-1185">Reference proteome</keyword>
<comment type="caution">
    <text evidence="1">The sequence shown here is derived from an EMBL/GenBank/DDBJ whole genome shotgun (WGS) entry which is preliminary data.</text>
</comment>
<gene>
    <name evidence="1" type="ORF">C7B82_10180</name>
</gene>
<evidence type="ECO:0000313" key="1">
    <source>
        <dbReference type="EMBL" id="PSB29911.1"/>
    </source>
</evidence>
<reference evidence="1 2" key="2">
    <citation type="submission" date="2018-03" db="EMBL/GenBank/DDBJ databases">
        <title>The ancient ancestry and fast evolution of plastids.</title>
        <authorList>
            <person name="Moore K.R."/>
            <person name="Magnabosco C."/>
            <person name="Momper L."/>
            <person name="Gold D.A."/>
            <person name="Bosak T."/>
            <person name="Fournier G.P."/>
        </authorList>
    </citation>
    <scope>NUCLEOTIDE SEQUENCE [LARGE SCALE GENOMIC DNA]</scope>
    <source>
        <strain evidence="1 2">ULC18</strain>
    </source>
</reference>
<reference evidence="2" key="1">
    <citation type="submission" date="2018-02" db="EMBL/GenBank/DDBJ databases">
        <authorList>
            <person name="Moore K."/>
            <person name="Momper L."/>
        </authorList>
    </citation>
    <scope>NUCLEOTIDE SEQUENCE [LARGE SCALE GENOMIC DNA]</scope>
    <source>
        <strain evidence="2">ULC18</strain>
    </source>
</reference>
<dbReference type="AlphaFoldDB" id="A0A2T1EB23"/>
<dbReference type="RefSeq" id="WP_106256192.1">
    <property type="nucleotide sequence ID" value="NZ_CAWNSW010000007.1"/>
</dbReference>
<sequence length="281" mass="30932">MLSCELTEDDYAALHPYQHERLRSRFPDALSTAIMTTTLEEQLLIRTDNHAAIDALGRHWGELIELTYIATGCQSIAVYLHGREVFSHVAVLQWQQTAAEVGLMAVAERQQTKATPRQTTAVKRMEKAAAAVVEAAPTRTINDVVQELTDMIAALAIAKVEARSPSLVNGLIAQDQIAHAPEQTAAPELVSDAPTKLPKVRLQGLYIPIKGNWGTCAKRYLKAVDPKGDAAKALKEIVQETPTGLAHMERAVREFPEADRAIAKTRLRLAFNKLQDERSKA</sequence>
<name>A0A2T1EB23_9CYAN</name>
<dbReference type="EMBL" id="PVWK01000057">
    <property type="protein sequence ID" value="PSB29911.1"/>
    <property type="molecule type" value="Genomic_DNA"/>
</dbReference>
<accession>A0A2T1EB23</accession>
<dbReference type="Proteomes" id="UP000239576">
    <property type="component" value="Unassembled WGS sequence"/>
</dbReference>